<evidence type="ECO:0000313" key="2">
    <source>
        <dbReference type="WBParaSite" id="L893_g16832.t1"/>
    </source>
</evidence>
<sequence length="92" mass="9642">MTARPRSSAVVSCVIGGRLFVGAKFRALVQIDCAVRPRSGDPEDASTFAGISAALPRNGDVSSRLMGGTIRVFFSANGAYLVIIRGVSEPSR</sequence>
<dbReference type="AlphaFoldDB" id="A0A1I7YJ19"/>
<organism evidence="1 2">
    <name type="scientific">Steinernema glaseri</name>
    <dbReference type="NCBI Taxonomy" id="37863"/>
    <lineage>
        <taxon>Eukaryota</taxon>
        <taxon>Metazoa</taxon>
        <taxon>Ecdysozoa</taxon>
        <taxon>Nematoda</taxon>
        <taxon>Chromadorea</taxon>
        <taxon>Rhabditida</taxon>
        <taxon>Tylenchina</taxon>
        <taxon>Panagrolaimomorpha</taxon>
        <taxon>Strongyloidoidea</taxon>
        <taxon>Steinernematidae</taxon>
        <taxon>Steinernema</taxon>
    </lineage>
</organism>
<proteinExistence type="predicted"/>
<protein>
    <submittedName>
        <fullName evidence="2">Plasmid stabilization protein</fullName>
    </submittedName>
</protein>
<dbReference type="WBParaSite" id="L893_g16832.t1">
    <property type="protein sequence ID" value="L893_g16832.t1"/>
    <property type="gene ID" value="L893_g16832"/>
</dbReference>
<name>A0A1I7YJ19_9BILA</name>
<dbReference type="Proteomes" id="UP000095287">
    <property type="component" value="Unplaced"/>
</dbReference>
<keyword evidence="1" id="KW-1185">Reference proteome</keyword>
<evidence type="ECO:0000313" key="1">
    <source>
        <dbReference type="Proteomes" id="UP000095287"/>
    </source>
</evidence>
<reference evidence="2" key="1">
    <citation type="submission" date="2016-11" db="UniProtKB">
        <authorList>
            <consortium name="WormBaseParasite"/>
        </authorList>
    </citation>
    <scope>IDENTIFICATION</scope>
</reference>
<accession>A0A1I7YJ19</accession>